<protein>
    <recommendedName>
        <fullName evidence="2">Alkaline phosphatase family protein</fullName>
    </recommendedName>
</protein>
<dbReference type="Gene3D" id="3.30.1360.180">
    <property type="match status" value="1"/>
</dbReference>
<evidence type="ECO:0008006" key="2">
    <source>
        <dbReference type="Google" id="ProtNLM"/>
    </source>
</evidence>
<dbReference type="Gene3D" id="3.40.720.10">
    <property type="entry name" value="Alkaline Phosphatase, subunit A"/>
    <property type="match status" value="1"/>
</dbReference>
<dbReference type="GO" id="GO:0016787">
    <property type="term" value="F:hydrolase activity"/>
    <property type="evidence" value="ECO:0007669"/>
    <property type="project" value="UniProtKB-ARBA"/>
</dbReference>
<organism evidence="1">
    <name type="scientific">Knufia peltigerae</name>
    <dbReference type="NCBI Taxonomy" id="1002370"/>
    <lineage>
        <taxon>Eukaryota</taxon>
        <taxon>Fungi</taxon>
        <taxon>Dikarya</taxon>
        <taxon>Ascomycota</taxon>
        <taxon>Pezizomycotina</taxon>
        <taxon>Eurotiomycetes</taxon>
        <taxon>Chaetothyriomycetidae</taxon>
        <taxon>Chaetothyriales</taxon>
        <taxon>Trichomeriaceae</taxon>
        <taxon>Knufia</taxon>
    </lineage>
</organism>
<sequence length="443" mass="48336">MRGHVAPKGATCLWYVIATDYHGRMTSVRLTCTLALLLPLAACTTTPSPSTIAAASGTSATPTSPPKLLLISIDGLRADALDRGLTPNLQRIIDGGVRARWMTPSYPSLTFPNHYTLVTGLRPDHHGIINNSMDDAALGRFALHDRTAVMTSGWWGGEPIWVGAEKVGVRTATTSWPGSEAEIQGTRPSQWRMYDAKEPLEQRAQTVLDWLSQTDADAPRLTTLYMEHVDKAGHNFGPDSRQYTDAIVQADRIIGQVLDGLQQQGLADTTNVIVVSDHGMASVPEGQVIALESMVDPSIARNVSAGQSVGFAPVSGREAEAERALLGRHAHYECWKKEKLPARWHYGTHPRVPAIVCQMDEGWDALTREKIAKREHVERGSHGYDNALPSMRAVFVAHGPSFRQGLVIDGFDNVDVYPLLAHLLQVPEAANDGNAQTLQKTLR</sequence>
<dbReference type="PANTHER" id="PTHR10151:SF120">
    <property type="entry name" value="BIS(5'-ADENOSYL)-TRIPHOSPHATASE"/>
    <property type="match status" value="1"/>
</dbReference>
<gene>
    <name evidence="1" type="ORF">H2204_010661</name>
</gene>
<dbReference type="EMBL" id="JAPDRN010000092">
    <property type="protein sequence ID" value="KAJ9624622.1"/>
    <property type="molecule type" value="Genomic_DNA"/>
</dbReference>
<dbReference type="Pfam" id="PF01663">
    <property type="entry name" value="Phosphodiest"/>
    <property type="match status" value="1"/>
</dbReference>
<name>A0AA38XVL0_9EURO</name>
<dbReference type="InterPro" id="IPR002591">
    <property type="entry name" value="Phosphodiest/P_Trfase"/>
</dbReference>
<dbReference type="AlphaFoldDB" id="A0AA38XVL0"/>
<reference evidence="1" key="1">
    <citation type="submission" date="2022-10" db="EMBL/GenBank/DDBJ databases">
        <title>Culturing micro-colonial fungi from biological soil crusts in the Mojave desert and describing Neophaeococcomyces mojavensis, and introducing the new genera and species Taxawa tesnikishii.</title>
        <authorList>
            <person name="Kurbessoian T."/>
            <person name="Stajich J.E."/>
        </authorList>
    </citation>
    <scope>NUCLEOTIDE SEQUENCE</scope>
    <source>
        <strain evidence="1">TK_35</strain>
    </source>
</reference>
<dbReference type="InterPro" id="IPR017850">
    <property type="entry name" value="Alkaline_phosphatase_core_sf"/>
</dbReference>
<proteinExistence type="predicted"/>
<dbReference type="CDD" id="cd16018">
    <property type="entry name" value="Enpp"/>
    <property type="match status" value="1"/>
</dbReference>
<evidence type="ECO:0000313" key="1">
    <source>
        <dbReference type="EMBL" id="KAJ9624622.1"/>
    </source>
</evidence>
<comment type="caution">
    <text evidence="1">The sequence shown here is derived from an EMBL/GenBank/DDBJ whole genome shotgun (WGS) entry which is preliminary data.</text>
</comment>
<dbReference type="PANTHER" id="PTHR10151">
    <property type="entry name" value="ECTONUCLEOTIDE PYROPHOSPHATASE/PHOSPHODIESTERASE"/>
    <property type="match status" value="1"/>
</dbReference>
<dbReference type="SUPFAM" id="SSF53649">
    <property type="entry name" value="Alkaline phosphatase-like"/>
    <property type="match status" value="1"/>
</dbReference>
<accession>A0AA38XVL0</accession>